<name>A0ABQ0FGB9_APOSI</name>
<gene>
    <name evidence="1" type="ORF">APTSU1_001353400</name>
</gene>
<evidence type="ECO:0000313" key="1">
    <source>
        <dbReference type="EMBL" id="GAB1298298.1"/>
    </source>
</evidence>
<protein>
    <submittedName>
        <fullName evidence="1">Uncharacterized protein</fullName>
    </submittedName>
</protein>
<organism evidence="1 2">
    <name type="scientific">Apodemus speciosus</name>
    <name type="common">Large Japanese field mouse</name>
    <dbReference type="NCBI Taxonomy" id="105296"/>
    <lineage>
        <taxon>Eukaryota</taxon>
        <taxon>Metazoa</taxon>
        <taxon>Chordata</taxon>
        <taxon>Craniata</taxon>
        <taxon>Vertebrata</taxon>
        <taxon>Euteleostomi</taxon>
        <taxon>Mammalia</taxon>
        <taxon>Eutheria</taxon>
        <taxon>Euarchontoglires</taxon>
        <taxon>Glires</taxon>
        <taxon>Rodentia</taxon>
        <taxon>Myomorpha</taxon>
        <taxon>Muroidea</taxon>
        <taxon>Muridae</taxon>
        <taxon>Murinae</taxon>
        <taxon>Apodemus</taxon>
    </lineage>
</organism>
<dbReference type="Proteomes" id="UP001623349">
    <property type="component" value="Unassembled WGS sequence"/>
</dbReference>
<sequence>MGIESCGKITCASGCFLFGKPAICDSELLEEIRSLS</sequence>
<evidence type="ECO:0000313" key="2">
    <source>
        <dbReference type="Proteomes" id="UP001623349"/>
    </source>
</evidence>
<proteinExistence type="predicted"/>
<keyword evidence="2" id="KW-1185">Reference proteome</keyword>
<comment type="caution">
    <text evidence="1">The sequence shown here is derived from an EMBL/GenBank/DDBJ whole genome shotgun (WGS) entry which is preliminary data.</text>
</comment>
<reference evidence="1 2" key="1">
    <citation type="submission" date="2024-08" db="EMBL/GenBank/DDBJ databases">
        <title>The draft genome of Apodemus speciosus.</title>
        <authorList>
            <person name="Nabeshima K."/>
            <person name="Suzuki S."/>
            <person name="Onuma M."/>
        </authorList>
    </citation>
    <scope>NUCLEOTIDE SEQUENCE [LARGE SCALE GENOMIC DNA]</scope>
    <source>
        <strain evidence="1">IB14-021</strain>
    </source>
</reference>
<dbReference type="EMBL" id="BAAFST010000013">
    <property type="protein sequence ID" value="GAB1298298.1"/>
    <property type="molecule type" value="Genomic_DNA"/>
</dbReference>
<accession>A0ABQ0FGB9</accession>